<evidence type="ECO:0000313" key="3">
    <source>
        <dbReference type="Proteomes" id="UP001159364"/>
    </source>
</evidence>
<reference evidence="2 3" key="1">
    <citation type="submission" date="2021-09" db="EMBL/GenBank/DDBJ databases">
        <title>Genomic insights and catalytic innovation underlie evolution of tropane alkaloids biosynthesis.</title>
        <authorList>
            <person name="Wang Y.-J."/>
            <person name="Tian T."/>
            <person name="Huang J.-P."/>
            <person name="Huang S.-X."/>
        </authorList>
    </citation>
    <scope>NUCLEOTIDE SEQUENCE [LARGE SCALE GENOMIC DNA]</scope>
    <source>
        <strain evidence="2">KIB-2018</strain>
        <tissue evidence="2">Leaf</tissue>
    </source>
</reference>
<dbReference type="PANTHER" id="PTHR33624:SF17">
    <property type="entry name" value="OS07G0687400 PROTEIN"/>
    <property type="match status" value="1"/>
</dbReference>
<dbReference type="Proteomes" id="UP001159364">
    <property type="component" value="Linkage Group LG01"/>
</dbReference>
<dbReference type="PANTHER" id="PTHR33624">
    <property type="entry name" value="SIGMA FACTOR BINDING PROTEIN 1, CHLOROPLASTIC"/>
    <property type="match status" value="1"/>
</dbReference>
<comment type="caution">
    <text evidence="2">The sequence shown here is derived from an EMBL/GenBank/DDBJ whole genome shotgun (WGS) entry which is preliminary data.</text>
</comment>
<accession>A0AAV8U403</accession>
<evidence type="ECO:0000313" key="2">
    <source>
        <dbReference type="EMBL" id="KAJ8773980.1"/>
    </source>
</evidence>
<evidence type="ECO:0000259" key="1">
    <source>
        <dbReference type="Pfam" id="PF05678"/>
    </source>
</evidence>
<keyword evidence="3" id="KW-1185">Reference proteome</keyword>
<sequence>MKSKGKGGEKGIKVVYISSPMKVKASASEFRALVQQLTGKDSDATRFMDANGICNELLLSQGTVGGPQESVFPFINSYQEPSIRSDSAFDKVLFPTFDQGGFMSMFESSFFCETSQSPFASLESFV</sequence>
<gene>
    <name evidence="2" type="ORF">K2173_009411</name>
</gene>
<dbReference type="AlphaFoldDB" id="A0AAV8U403"/>
<name>A0AAV8U403_9ROSI</name>
<dbReference type="EMBL" id="JAIWQS010000001">
    <property type="protein sequence ID" value="KAJ8773980.1"/>
    <property type="molecule type" value="Genomic_DNA"/>
</dbReference>
<proteinExistence type="predicted"/>
<dbReference type="InterPro" id="IPR039335">
    <property type="entry name" value="SIB1/2"/>
</dbReference>
<dbReference type="InterPro" id="IPR008889">
    <property type="entry name" value="VQ"/>
</dbReference>
<dbReference type="Pfam" id="PF05678">
    <property type="entry name" value="VQ"/>
    <property type="match status" value="1"/>
</dbReference>
<protein>
    <recommendedName>
        <fullName evidence="1">VQ domain-containing protein</fullName>
    </recommendedName>
</protein>
<organism evidence="2 3">
    <name type="scientific">Erythroxylum novogranatense</name>
    <dbReference type="NCBI Taxonomy" id="1862640"/>
    <lineage>
        <taxon>Eukaryota</taxon>
        <taxon>Viridiplantae</taxon>
        <taxon>Streptophyta</taxon>
        <taxon>Embryophyta</taxon>
        <taxon>Tracheophyta</taxon>
        <taxon>Spermatophyta</taxon>
        <taxon>Magnoliopsida</taxon>
        <taxon>eudicotyledons</taxon>
        <taxon>Gunneridae</taxon>
        <taxon>Pentapetalae</taxon>
        <taxon>rosids</taxon>
        <taxon>fabids</taxon>
        <taxon>Malpighiales</taxon>
        <taxon>Erythroxylaceae</taxon>
        <taxon>Erythroxylum</taxon>
    </lineage>
</organism>
<feature type="domain" description="VQ" evidence="1">
    <location>
        <begin position="17"/>
        <end position="43"/>
    </location>
</feature>